<feature type="chain" id="PRO_5008600528" description="SPOR domain-containing protein" evidence="1">
    <location>
        <begin position="20"/>
        <end position="158"/>
    </location>
</feature>
<gene>
    <name evidence="2" type="ORF">SP90_08735</name>
</gene>
<evidence type="ECO:0000313" key="3">
    <source>
        <dbReference type="Proteomes" id="UP000091979"/>
    </source>
</evidence>
<keyword evidence="1" id="KW-0732">Signal</keyword>
<dbReference type="AlphaFoldDB" id="A0A1B7XD68"/>
<organism evidence="2 3">
    <name type="scientific">Halodesulfovibrio spirochaetisodalis</name>
    <dbReference type="NCBI Taxonomy" id="1560234"/>
    <lineage>
        <taxon>Bacteria</taxon>
        <taxon>Pseudomonadati</taxon>
        <taxon>Thermodesulfobacteriota</taxon>
        <taxon>Desulfovibrionia</taxon>
        <taxon>Desulfovibrionales</taxon>
        <taxon>Desulfovibrionaceae</taxon>
        <taxon>Halodesulfovibrio</taxon>
    </lineage>
</organism>
<keyword evidence="3" id="KW-1185">Reference proteome</keyword>
<dbReference type="EMBL" id="JXMS01000012">
    <property type="protein sequence ID" value="OBQ51907.1"/>
    <property type="molecule type" value="Genomic_DNA"/>
</dbReference>
<dbReference type="PROSITE" id="PS51257">
    <property type="entry name" value="PROKAR_LIPOPROTEIN"/>
    <property type="match status" value="1"/>
</dbReference>
<evidence type="ECO:0000313" key="2">
    <source>
        <dbReference type="EMBL" id="OBQ51907.1"/>
    </source>
</evidence>
<comment type="caution">
    <text evidence="2">The sequence shown here is derived from an EMBL/GenBank/DDBJ whole genome shotgun (WGS) entry which is preliminary data.</text>
</comment>
<sequence>MKFIIQILLLILSTSPACAQSIISVSCDEIAKISICQARTSEPPILTTEYPYVYPTAFWFKPNAAPKFKKFTDPNKVATIYPDGTKIEYRPFILSTPAGMISSDTPYQASINSRQIHMYFKSKEKAFEAAQKVCPQIKPKVFFVYDHLEEQRLKEKTN</sequence>
<name>A0A1B7XD68_9BACT</name>
<dbReference type="OrthoDB" id="9789566at2"/>
<proteinExistence type="predicted"/>
<dbReference type="PATRIC" id="fig|1560234.3.peg.573"/>
<evidence type="ECO:0008006" key="4">
    <source>
        <dbReference type="Google" id="ProtNLM"/>
    </source>
</evidence>
<evidence type="ECO:0000256" key="1">
    <source>
        <dbReference type="SAM" id="SignalP"/>
    </source>
</evidence>
<accession>A0A1B7XD68</accession>
<reference evidence="2 3" key="1">
    <citation type="submission" date="2015-01" db="EMBL/GenBank/DDBJ databases">
        <title>Desulfovibrio sp. JC271 draft genome sequence.</title>
        <authorList>
            <person name="Shivani Y."/>
            <person name="Subhash Y."/>
            <person name="Sasikala C."/>
            <person name="Ramana C.V."/>
        </authorList>
    </citation>
    <scope>NUCLEOTIDE SEQUENCE [LARGE SCALE GENOMIC DNA]</scope>
    <source>
        <strain evidence="2 3">JC271</strain>
    </source>
</reference>
<feature type="signal peptide" evidence="1">
    <location>
        <begin position="1"/>
        <end position="19"/>
    </location>
</feature>
<dbReference type="Proteomes" id="UP000091979">
    <property type="component" value="Unassembled WGS sequence"/>
</dbReference>
<dbReference type="RefSeq" id="WP_066854620.1">
    <property type="nucleotide sequence ID" value="NZ_JXMS01000012.1"/>
</dbReference>
<protein>
    <recommendedName>
        <fullName evidence="4">SPOR domain-containing protein</fullName>
    </recommendedName>
</protein>